<name>A0ABR6S7I7_ANAVA</name>
<gene>
    <name evidence="1" type="ORF">GNE12_09980</name>
</gene>
<comment type="caution">
    <text evidence="1">The sequence shown here is derived from an EMBL/GenBank/DDBJ whole genome shotgun (WGS) entry which is preliminary data.</text>
</comment>
<evidence type="ECO:0000313" key="1">
    <source>
        <dbReference type="EMBL" id="MBC1302243.1"/>
    </source>
</evidence>
<dbReference type="RefSeq" id="WP_011316948.1">
    <property type="nucleotide sequence ID" value="NZ_JACKZP010000029.1"/>
</dbReference>
<dbReference type="Proteomes" id="UP000570851">
    <property type="component" value="Unassembled WGS sequence"/>
</dbReference>
<dbReference type="NCBIfam" id="NF045647">
    <property type="entry name" value="alr0857_fam"/>
    <property type="match status" value="1"/>
</dbReference>
<proteinExistence type="predicted"/>
<organism evidence="1 2">
    <name type="scientific">Trichormus variabilis N2B</name>
    <dbReference type="NCBI Taxonomy" id="2681315"/>
    <lineage>
        <taxon>Bacteria</taxon>
        <taxon>Bacillati</taxon>
        <taxon>Cyanobacteriota</taxon>
        <taxon>Cyanophyceae</taxon>
        <taxon>Nostocales</taxon>
        <taxon>Nostocaceae</taxon>
        <taxon>Trichormus</taxon>
    </lineage>
</organism>
<evidence type="ECO:0000313" key="2">
    <source>
        <dbReference type="Proteomes" id="UP000570851"/>
    </source>
</evidence>
<sequence length="123" mass="13762">MLKLTYTENSVSLDYLDIPLENWVNQRVNLALSTGTNIYTEPSTAAFLLPIESSPLAVLEKLAQANLIDFYPCDPSYFEVTLQGIYITSTENSETGVFVTDLISSVELLLQQLSQRQQLCHAQ</sequence>
<dbReference type="GeneID" id="58722691"/>
<reference evidence="1 2" key="1">
    <citation type="submission" date="2019-11" db="EMBL/GenBank/DDBJ databases">
        <title>Comparison of genomes from free-living endosymbiotic cyanobacteria isolated from Azolla.</title>
        <authorList>
            <person name="Thiel T."/>
            <person name="Pratte B."/>
        </authorList>
    </citation>
    <scope>NUCLEOTIDE SEQUENCE [LARGE SCALE GENOMIC DNA]</scope>
    <source>
        <strain evidence="1 2">N2B</strain>
    </source>
</reference>
<accession>A0ABR6S7I7</accession>
<keyword evidence="2" id="KW-1185">Reference proteome</keyword>
<dbReference type="EMBL" id="JACKZP010000029">
    <property type="protein sequence ID" value="MBC1302243.1"/>
    <property type="molecule type" value="Genomic_DNA"/>
</dbReference>
<dbReference type="InterPro" id="IPR054664">
    <property type="entry name" value="Alr0857-like"/>
</dbReference>
<protein>
    <submittedName>
        <fullName evidence="1">Uncharacterized protein</fullName>
    </submittedName>
</protein>